<dbReference type="Proteomes" id="UP001519363">
    <property type="component" value="Unassembled WGS sequence"/>
</dbReference>
<reference evidence="1 2" key="1">
    <citation type="submission" date="2021-03" db="EMBL/GenBank/DDBJ databases">
        <title>Sequencing the genomes of 1000 actinobacteria strains.</title>
        <authorList>
            <person name="Klenk H.-P."/>
        </authorList>
    </citation>
    <scope>NUCLEOTIDE SEQUENCE [LARGE SCALE GENOMIC DNA]</scope>
    <source>
        <strain evidence="1 2">DSM 44580</strain>
    </source>
</reference>
<dbReference type="Gene3D" id="1.10.357.10">
    <property type="entry name" value="Tetracycline Repressor, domain 2"/>
    <property type="match status" value="1"/>
</dbReference>
<protein>
    <submittedName>
        <fullName evidence="1">AcrR family transcriptional regulator</fullName>
    </submittedName>
</protein>
<proteinExistence type="predicted"/>
<name>A0ABS5A5N2_9PSEU</name>
<dbReference type="EMBL" id="JAGIOO010000001">
    <property type="protein sequence ID" value="MBP2471606.1"/>
    <property type="molecule type" value="Genomic_DNA"/>
</dbReference>
<sequence length="186" mass="19718">MAVRTNQRQRTHDAIVRAATTLVCQGRELSMPEVACAALVSEATAYRYFPDLATLMSTVMGELMPTPAEALAGVADSVDPVERVAAVTGLLLRRVLRYQGLVRTTIAASATRPPARLRRRMELIDAALAPVTGLAEPALARLRLDLAVVVGPESLFTLLDLGGLTEDEAVASAVRTATTLVRAALG</sequence>
<evidence type="ECO:0000313" key="1">
    <source>
        <dbReference type="EMBL" id="MBP2471606.1"/>
    </source>
</evidence>
<accession>A0ABS5A5N2</accession>
<keyword evidence="2" id="KW-1185">Reference proteome</keyword>
<dbReference type="SUPFAM" id="SSF46689">
    <property type="entry name" value="Homeodomain-like"/>
    <property type="match status" value="1"/>
</dbReference>
<evidence type="ECO:0000313" key="2">
    <source>
        <dbReference type="Proteomes" id="UP001519363"/>
    </source>
</evidence>
<organism evidence="1 2">
    <name type="scientific">Crossiella equi</name>
    <dbReference type="NCBI Taxonomy" id="130796"/>
    <lineage>
        <taxon>Bacteria</taxon>
        <taxon>Bacillati</taxon>
        <taxon>Actinomycetota</taxon>
        <taxon>Actinomycetes</taxon>
        <taxon>Pseudonocardiales</taxon>
        <taxon>Pseudonocardiaceae</taxon>
        <taxon>Crossiella</taxon>
    </lineage>
</organism>
<gene>
    <name evidence="1" type="ORF">JOF53_000478</name>
</gene>
<dbReference type="InterPro" id="IPR009057">
    <property type="entry name" value="Homeodomain-like_sf"/>
</dbReference>
<comment type="caution">
    <text evidence="1">The sequence shown here is derived from an EMBL/GenBank/DDBJ whole genome shotgun (WGS) entry which is preliminary data.</text>
</comment>
<dbReference type="RefSeq" id="WP_245372665.1">
    <property type="nucleotide sequence ID" value="NZ_JAGIOO010000001.1"/>
</dbReference>